<dbReference type="GO" id="GO:0004932">
    <property type="term" value="F:mating-type factor pheromone receptor activity"/>
    <property type="evidence" value="ECO:0007669"/>
    <property type="project" value="InterPro"/>
</dbReference>
<dbReference type="Proteomes" id="UP000094565">
    <property type="component" value="Chromosome 3"/>
</dbReference>
<evidence type="ECO:0000256" key="2">
    <source>
        <dbReference type="ARBA" id="ARBA00011085"/>
    </source>
</evidence>
<dbReference type="CDD" id="cd14966">
    <property type="entry name" value="7tmD_STE3"/>
    <property type="match status" value="1"/>
</dbReference>
<feature type="transmembrane region" description="Helical" evidence="10">
    <location>
        <begin position="118"/>
        <end position="141"/>
    </location>
</feature>
<keyword evidence="12" id="KW-1185">Reference proteome</keyword>
<evidence type="ECO:0000256" key="10">
    <source>
        <dbReference type="SAM" id="Phobius"/>
    </source>
</evidence>
<feature type="transmembrane region" description="Helical" evidence="10">
    <location>
        <begin position="209"/>
        <end position="232"/>
    </location>
</feature>
<dbReference type="InterPro" id="IPR001499">
    <property type="entry name" value="GPCR_STE3"/>
</dbReference>
<name>A0A1B2JF89_PICPA</name>
<organism evidence="11 12">
    <name type="scientific">Komagataella pastoris</name>
    <name type="common">Yeast</name>
    <name type="synonym">Pichia pastoris</name>
    <dbReference type="NCBI Taxonomy" id="4922"/>
    <lineage>
        <taxon>Eukaryota</taxon>
        <taxon>Fungi</taxon>
        <taxon>Dikarya</taxon>
        <taxon>Ascomycota</taxon>
        <taxon>Saccharomycotina</taxon>
        <taxon>Pichiomycetes</taxon>
        <taxon>Pichiales</taxon>
        <taxon>Pichiaceae</taxon>
        <taxon>Komagataella</taxon>
    </lineage>
</organism>
<dbReference type="PRINTS" id="PR00899">
    <property type="entry name" value="GPCRSTE3"/>
</dbReference>
<evidence type="ECO:0000256" key="9">
    <source>
        <dbReference type="ARBA" id="ARBA00023224"/>
    </source>
</evidence>
<dbReference type="PANTHER" id="PTHR28097:SF1">
    <property type="entry name" value="PHEROMONE A FACTOR RECEPTOR"/>
    <property type="match status" value="1"/>
</dbReference>
<evidence type="ECO:0000313" key="12">
    <source>
        <dbReference type="Proteomes" id="UP000094565"/>
    </source>
</evidence>
<feature type="transmembrane region" description="Helical" evidence="10">
    <location>
        <begin position="36"/>
        <end position="57"/>
    </location>
</feature>
<proteinExistence type="inferred from homology"/>
<keyword evidence="4 10" id="KW-0812">Transmembrane</keyword>
<protein>
    <submittedName>
        <fullName evidence="11">BA75_03656T0</fullName>
    </submittedName>
</protein>
<evidence type="ECO:0000256" key="8">
    <source>
        <dbReference type="ARBA" id="ARBA00023170"/>
    </source>
</evidence>
<dbReference type="AlphaFoldDB" id="A0A1B2JF89"/>
<evidence type="ECO:0000256" key="3">
    <source>
        <dbReference type="ARBA" id="ARBA00022507"/>
    </source>
</evidence>
<comment type="subcellular location">
    <subcellularLocation>
        <location evidence="1">Membrane</location>
        <topology evidence="1">Multi-pass membrane protein</topology>
    </subcellularLocation>
</comment>
<evidence type="ECO:0000256" key="6">
    <source>
        <dbReference type="ARBA" id="ARBA00023040"/>
    </source>
</evidence>
<evidence type="ECO:0000313" key="11">
    <source>
        <dbReference type="EMBL" id="ANZ76734.1"/>
    </source>
</evidence>
<evidence type="ECO:0000256" key="4">
    <source>
        <dbReference type="ARBA" id="ARBA00022692"/>
    </source>
</evidence>
<reference evidence="11 12" key="1">
    <citation type="submission" date="2016-02" db="EMBL/GenBank/DDBJ databases">
        <title>Comparative genomic and transcriptomic foundation for Pichia pastoris.</title>
        <authorList>
            <person name="Love K.R."/>
            <person name="Shah K.A."/>
            <person name="Whittaker C.A."/>
            <person name="Wu J."/>
            <person name="Bartlett M.C."/>
            <person name="Ma D."/>
            <person name="Leeson R.L."/>
            <person name="Priest M."/>
            <person name="Young S.K."/>
            <person name="Love J.C."/>
        </authorList>
    </citation>
    <scope>NUCLEOTIDE SEQUENCE [LARGE SCALE GENOMIC DNA]</scope>
    <source>
        <strain evidence="11 12">ATCC 28485</strain>
    </source>
</reference>
<keyword evidence="7 10" id="KW-0472">Membrane</keyword>
<feature type="transmembrane region" description="Helical" evidence="10">
    <location>
        <begin position="270"/>
        <end position="293"/>
    </location>
</feature>
<sequence length="376" mass="42883">MGFGVPLIVLSSLGLVLTVPLFVWHGMSRNIPALSLIVWLFLMNLEILVSASIWSWGNFLTVFDGYGWCDVMIKLHTGAVPGILSCVSAICFNLWVVLSGSEFTSRWMAMSTRKKIAIDLASCWTLPIVLIGLSYIVQVFRFFVLKYSGCVAVVAQTYVTILIYSVWLLIASLFASVFAGLTLYQFFLRRKDASDLMKCSNSGLTLRRFCRLLVFCIMVILVMLPVSIYTFVVDVRYALPHFSWSEIHDPNLWIGLVINDDSVKPIYDRWIYPLLTFATFFIFGLGTEALLMYKRVLVCLGIHGLYRKVIRKNLEDEYKEQYSDQERTEIESSQFTKYEDTGKSNLICGSSHFEDDEKSLGSINMNYFLRSPDDKV</sequence>
<gene>
    <name evidence="11" type="primary">STE3</name>
    <name evidence="11" type="ORF">ATY40_BA7503656</name>
</gene>
<keyword evidence="9" id="KW-0807">Transducer</keyword>
<keyword evidence="6" id="KW-0297">G-protein coupled receptor</keyword>
<dbReference type="EMBL" id="CP014586">
    <property type="protein sequence ID" value="ANZ76734.1"/>
    <property type="molecule type" value="Genomic_DNA"/>
</dbReference>
<accession>A0A1B2JF89</accession>
<dbReference type="GO" id="GO:0000750">
    <property type="term" value="P:pheromone-dependent signal transduction involved in conjugation with cellular fusion"/>
    <property type="evidence" value="ECO:0007669"/>
    <property type="project" value="TreeGrafter"/>
</dbReference>
<evidence type="ECO:0000256" key="1">
    <source>
        <dbReference type="ARBA" id="ARBA00004141"/>
    </source>
</evidence>
<evidence type="ECO:0000256" key="7">
    <source>
        <dbReference type="ARBA" id="ARBA00023136"/>
    </source>
</evidence>
<dbReference type="OrthoDB" id="2874149at2759"/>
<evidence type="ECO:0000256" key="5">
    <source>
        <dbReference type="ARBA" id="ARBA00022989"/>
    </source>
</evidence>
<dbReference type="Pfam" id="PF02076">
    <property type="entry name" value="STE3"/>
    <property type="match status" value="1"/>
</dbReference>
<feature type="transmembrane region" description="Helical" evidence="10">
    <location>
        <begin position="161"/>
        <end position="188"/>
    </location>
</feature>
<dbReference type="PANTHER" id="PTHR28097">
    <property type="entry name" value="PHEROMONE A FACTOR RECEPTOR"/>
    <property type="match status" value="1"/>
</dbReference>
<feature type="transmembrane region" description="Helical" evidence="10">
    <location>
        <begin position="77"/>
        <end position="98"/>
    </location>
</feature>
<keyword evidence="3" id="KW-0589">Pheromone response</keyword>
<feature type="transmembrane region" description="Helical" evidence="10">
    <location>
        <begin position="6"/>
        <end position="24"/>
    </location>
</feature>
<keyword evidence="8" id="KW-0675">Receptor</keyword>
<comment type="similarity">
    <text evidence="2">Belongs to the G-protein coupled receptor 4 family.</text>
</comment>
<dbReference type="GO" id="GO:0005886">
    <property type="term" value="C:plasma membrane"/>
    <property type="evidence" value="ECO:0007669"/>
    <property type="project" value="TreeGrafter"/>
</dbReference>
<keyword evidence="5 10" id="KW-1133">Transmembrane helix</keyword>